<dbReference type="AlphaFoldDB" id="A0A645FEZ6"/>
<protein>
    <submittedName>
        <fullName evidence="1">Uncharacterized protein</fullName>
    </submittedName>
</protein>
<accession>A0A645FEZ6</accession>
<dbReference type="EMBL" id="VSSQ01057140">
    <property type="protein sequence ID" value="MPN10953.1"/>
    <property type="molecule type" value="Genomic_DNA"/>
</dbReference>
<evidence type="ECO:0000313" key="1">
    <source>
        <dbReference type="EMBL" id="MPN10953.1"/>
    </source>
</evidence>
<name>A0A645FEZ6_9ZZZZ</name>
<organism evidence="1">
    <name type="scientific">bioreactor metagenome</name>
    <dbReference type="NCBI Taxonomy" id="1076179"/>
    <lineage>
        <taxon>unclassified sequences</taxon>
        <taxon>metagenomes</taxon>
        <taxon>ecological metagenomes</taxon>
    </lineage>
</organism>
<gene>
    <name evidence="1" type="ORF">SDC9_158251</name>
</gene>
<sequence>MIAAACGEIAQRVFQHGDGIGEHVRAFHADRFPFGIHFARKRRASRFFFDHDHVVRIRCCG</sequence>
<comment type="caution">
    <text evidence="1">The sequence shown here is derived from an EMBL/GenBank/DDBJ whole genome shotgun (WGS) entry which is preliminary data.</text>
</comment>
<reference evidence="1" key="1">
    <citation type="submission" date="2019-08" db="EMBL/GenBank/DDBJ databases">
        <authorList>
            <person name="Kucharzyk K."/>
            <person name="Murdoch R.W."/>
            <person name="Higgins S."/>
            <person name="Loffler F."/>
        </authorList>
    </citation>
    <scope>NUCLEOTIDE SEQUENCE</scope>
</reference>
<proteinExistence type="predicted"/>